<reference evidence="1 2" key="1">
    <citation type="submission" date="2020-08" db="EMBL/GenBank/DDBJ databases">
        <title>Genomic Encyclopedia of Type Strains, Phase IV (KMG-IV): sequencing the most valuable type-strain genomes for metagenomic binning, comparative biology and taxonomic classification.</title>
        <authorList>
            <person name="Goeker M."/>
        </authorList>
    </citation>
    <scope>NUCLEOTIDE SEQUENCE [LARGE SCALE GENOMIC DNA]</scope>
    <source>
        <strain evidence="1 2">DSM 2461</strain>
    </source>
</reference>
<name>A0A841R8E4_9SPIO</name>
<accession>A0A841R8E4</accession>
<proteinExistence type="predicted"/>
<comment type="caution">
    <text evidence="1">The sequence shown here is derived from an EMBL/GenBank/DDBJ whole genome shotgun (WGS) entry which is preliminary data.</text>
</comment>
<dbReference type="EMBL" id="JACHGJ010000002">
    <property type="protein sequence ID" value="MBB6480165.1"/>
    <property type="molecule type" value="Genomic_DNA"/>
</dbReference>
<protein>
    <submittedName>
        <fullName evidence="1">Uncharacterized protein</fullName>
    </submittedName>
</protein>
<dbReference type="AlphaFoldDB" id="A0A841R8E4"/>
<evidence type="ECO:0000313" key="1">
    <source>
        <dbReference type="EMBL" id="MBB6480165.1"/>
    </source>
</evidence>
<organism evidence="1 2">
    <name type="scientific">Spirochaeta isovalerica</name>
    <dbReference type="NCBI Taxonomy" id="150"/>
    <lineage>
        <taxon>Bacteria</taxon>
        <taxon>Pseudomonadati</taxon>
        <taxon>Spirochaetota</taxon>
        <taxon>Spirochaetia</taxon>
        <taxon>Spirochaetales</taxon>
        <taxon>Spirochaetaceae</taxon>
        <taxon>Spirochaeta</taxon>
    </lineage>
</organism>
<dbReference type="Proteomes" id="UP000587760">
    <property type="component" value="Unassembled WGS sequence"/>
</dbReference>
<dbReference type="RefSeq" id="WP_184746044.1">
    <property type="nucleotide sequence ID" value="NZ_JACHGJ010000002.1"/>
</dbReference>
<evidence type="ECO:0000313" key="2">
    <source>
        <dbReference type="Proteomes" id="UP000587760"/>
    </source>
</evidence>
<gene>
    <name evidence="1" type="ORF">HNR50_001823</name>
</gene>
<keyword evidence="2" id="KW-1185">Reference proteome</keyword>
<sequence>MKIYQTPEGVEQYCKMAEGYDFSRKVYQHIPLGELKEVFKGQRRILTDKGVIIHSFWIGGKIVDMEKYTEFEDGDSLFIIGVKK</sequence>